<dbReference type="RefSeq" id="WP_212976918.1">
    <property type="nucleotide sequence ID" value="NZ_AP025343.1"/>
</dbReference>
<keyword evidence="2" id="KW-0645">Protease</keyword>
<dbReference type="SUPFAM" id="SSF56601">
    <property type="entry name" value="beta-lactamase/transpeptidase-like"/>
    <property type="match status" value="1"/>
</dbReference>
<protein>
    <submittedName>
        <fullName evidence="2">Serine-type D-Ala-D-Ala carboxypeptidase</fullName>
    </submittedName>
</protein>
<evidence type="ECO:0000313" key="2">
    <source>
        <dbReference type="EMBL" id="GIO45758.1"/>
    </source>
</evidence>
<dbReference type="AlphaFoldDB" id="A0A919Y9Q0"/>
<organism evidence="2 3">
    <name type="scientific">Paenibacillus azoreducens</name>
    <dbReference type="NCBI Taxonomy" id="116718"/>
    <lineage>
        <taxon>Bacteria</taxon>
        <taxon>Bacillati</taxon>
        <taxon>Bacillota</taxon>
        <taxon>Bacilli</taxon>
        <taxon>Bacillales</taxon>
        <taxon>Paenibacillaceae</taxon>
        <taxon>Paenibacillus</taxon>
    </lineage>
</organism>
<keyword evidence="2" id="KW-0121">Carboxypeptidase</keyword>
<evidence type="ECO:0000313" key="3">
    <source>
        <dbReference type="Proteomes" id="UP000682811"/>
    </source>
</evidence>
<gene>
    <name evidence="2" type="ORF">J34TS1_05230</name>
</gene>
<dbReference type="PANTHER" id="PTHR46825:SF7">
    <property type="entry name" value="D-ALANYL-D-ALANINE CARBOXYPEPTIDASE"/>
    <property type="match status" value="1"/>
</dbReference>
<keyword evidence="2" id="KW-0378">Hydrolase</keyword>
<feature type="domain" description="Beta-lactamase-related" evidence="1">
    <location>
        <begin position="44"/>
        <end position="341"/>
    </location>
</feature>
<dbReference type="PANTHER" id="PTHR46825">
    <property type="entry name" value="D-ALANYL-D-ALANINE-CARBOXYPEPTIDASE/ENDOPEPTIDASE AMPH"/>
    <property type="match status" value="1"/>
</dbReference>
<comment type="caution">
    <text evidence="2">The sequence shown here is derived from an EMBL/GenBank/DDBJ whole genome shotgun (WGS) entry which is preliminary data.</text>
</comment>
<dbReference type="Proteomes" id="UP000682811">
    <property type="component" value="Unassembled WGS sequence"/>
</dbReference>
<reference evidence="2 3" key="1">
    <citation type="submission" date="2021-03" db="EMBL/GenBank/DDBJ databases">
        <title>Antimicrobial resistance genes in bacteria isolated from Japanese honey, and their potential for conferring macrolide and lincosamide resistance in the American foulbrood pathogen Paenibacillus larvae.</title>
        <authorList>
            <person name="Okamoto M."/>
            <person name="Kumagai M."/>
            <person name="Kanamori H."/>
            <person name="Takamatsu D."/>
        </authorList>
    </citation>
    <scope>NUCLEOTIDE SEQUENCE [LARGE SCALE GENOMIC DNA]</scope>
    <source>
        <strain evidence="2 3">J34TS1</strain>
    </source>
</reference>
<dbReference type="InterPro" id="IPR001466">
    <property type="entry name" value="Beta-lactam-related"/>
</dbReference>
<dbReference type="InterPro" id="IPR050491">
    <property type="entry name" value="AmpC-like"/>
</dbReference>
<dbReference type="InterPro" id="IPR012338">
    <property type="entry name" value="Beta-lactam/transpept-like"/>
</dbReference>
<proteinExistence type="predicted"/>
<dbReference type="GO" id="GO:0004180">
    <property type="term" value="F:carboxypeptidase activity"/>
    <property type="evidence" value="ECO:0007669"/>
    <property type="project" value="UniProtKB-KW"/>
</dbReference>
<name>A0A919Y9Q0_9BACL</name>
<keyword evidence="3" id="KW-1185">Reference proteome</keyword>
<dbReference type="EMBL" id="BORT01000002">
    <property type="protein sequence ID" value="GIO45758.1"/>
    <property type="molecule type" value="Genomic_DNA"/>
</dbReference>
<accession>A0A919Y9Q0</accession>
<dbReference type="Gene3D" id="3.40.710.10">
    <property type="entry name" value="DD-peptidase/beta-lactamase superfamily"/>
    <property type="match status" value="1"/>
</dbReference>
<evidence type="ECO:0000259" key="1">
    <source>
        <dbReference type="Pfam" id="PF00144"/>
    </source>
</evidence>
<sequence length="360" mass="41559">MEKEKVRREIERHLENRVASDPRLHNVFLLVHSDRRDIHWPIAAGRTDGVPANPAQPYHTASIGKAFTSVLFAILAEKGLVKFDDPIADYLPPHILKDLHVFKGKDYTYDIQIKHLLSNTSGLPDYFEEKSKQGQAVFKEQLEHPSRLWTAEETILWSNEHLEPHFPPGKGVHYSDTGFNLLGLIIENITSKPYHEVLHEYLFSPLRMNHTYLCQYSDPAVKSELPTAKLYVDKLEVDVEKYRSFSGFYAGGQTVSTSEDLLIFIKALVNHQIVQKETLDAMQRWNRMRFGMDYGYGLMRMHFIPVTQKYIGWGHLGASGACMLYFPNLDVYMIGSFNQTAYRAKAMDYLFFKVLRKLVK</sequence>
<dbReference type="Pfam" id="PF00144">
    <property type="entry name" value="Beta-lactamase"/>
    <property type="match status" value="1"/>
</dbReference>